<gene>
    <name evidence="18" type="ORF">SELMODRAFT_18774</name>
    <name evidence="19" type="ORF">SELMODRAFT_28740</name>
</gene>
<dbReference type="OMA" id="YEVIDYA"/>
<evidence type="ECO:0000256" key="10">
    <source>
        <dbReference type="ARBA" id="ARBA00023004"/>
    </source>
</evidence>
<keyword evidence="7 14" id="KW-0479">Metal-binding</keyword>
<keyword evidence="8" id="KW-0732">Signal</keyword>
<protein>
    <recommendedName>
        <fullName evidence="17">Plant heme peroxidase family profile domain-containing protein</fullName>
    </recommendedName>
</protein>
<feature type="binding site" evidence="14">
    <location>
        <position position="25"/>
    </location>
    <ligand>
        <name>Ca(2+)</name>
        <dbReference type="ChEBI" id="CHEBI:29108"/>
        <label>1</label>
    </ligand>
</feature>
<comment type="catalytic activity">
    <reaction evidence="1">
        <text>2 a phenolic donor + H2O2 = 2 a phenolic radical donor + 2 H2O</text>
        <dbReference type="Rhea" id="RHEA:56136"/>
        <dbReference type="ChEBI" id="CHEBI:15377"/>
        <dbReference type="ChEBI" id="CHEBI:16240"/>
        <dbReference type="ChEBI" id="CHEBI:139520"/>
        <dbReference type="ChEBI" id="CHEBI:139521"/>
        <dbReference type="EC" id="1.11.1.7"/>
    </reaction>
</comment>
<dbReference type="SUPFAM" id="SSF48113">
    <property type="entry name" value="Heme-dependent peroxidases"/>
    <property type="match status" value="1"/>
</dbReference>
<evidence type="ECO:0000256" key="16">
    <source>
        <dbReference type="RuleBase" id="RU004241"/>
    </source>
</evidence>
<sequence>HFHDCFVNGCDGSVLLDDKPGFRGEKTSNPNRNSARGFEVVDSVKAAVERVCPGVVSCADILAIIAEQSVVLMNGPSWTILLGRRDSTTASLAASNNDIPPPTSTLSQLISKFQAKGLSVQELVALSG</sequence>
<organism evidence="20">
    <name type="scientific">Selaginella moellendorffii</name>
    <name type="common">Spikemoss</name>
    <dbReference type="NCBI Taxonomy" id="88036"/>
    <lineage>
        <taxon>Eukaryota</taxon>
        <taxon>Viridiplantae</taxon>
        <taxon>Streptophyta</taxon>
        <taxon>Embryophyta</taxon>
        <taxon>Tracheophyta</taxon>
        <taxon>Lycopodiopsida</taxon>
        <taxon>Selaginellales</taxon>
        <taxon>Selaginellaceae</taxon>
        <taxon>Selaginella</taxon>
    </lineage>
</organism>
<comment type="similarity">
    <text evidence="16">Belongs to the peroxidase family.</text>
</comment>
<comment type="function">
    <text evidence="3">Removal of H(2)O(2), oxidation of toxic reductants, biosynthesis and degradation of lignin, suberization, auxin catabolism, response to environmental stresses such as wounding, pathogen attack and oxidative stress. These functions might be dependent on each isozyme/isoform in each plant tissue.</text>
</comment>
<dbReference type="Gene3D" id="1.10.420.10">
    <property type="entry name" value="Peroxidase, domain 2"/>
    <property type="match status" value="1"/>
</dbReference>
<keyword evidence="6" id="KW-0349">Heme</keyword>
<evidence type="ECO:0000256" key="14">
    <source>
        <dbReference type="PIRSR" id="PIRSR600823-3"/>
    </source>
</evidence>
<evidence type="ECO:0000256" key="3">
    <source>
        <dbReference type="ARBA" id="ARBA00002322"/>
    </source>
</evidence>
<feature type="disulfide bond" evidence="15">
    <location>
        <begin position="5"/>
        <end position="10"/>
    </location>
</feature>
<dbReference type="GO" id="GO:0004601">
    <property type="term" value="F:peroxidase activity"/>
    <property type="evidence" value="ECO:0000318"/>
    <property type="project" value="GO_Central"/>
</dbReference>
<feature type="binding site" evidence="14">
    <location>
        <position position="11"/>
    </location>
    <ligand>
        <name>Ca(2+)</name>
        <dbReference type="ChEBI" id="CHEBI:29108"/>
        <label>1</label>
    </ligand>
</feature>
<keyword evidence="9 14" id="KW-0106">Calcium</keyword>
<evidence type="ECO:0000313" key="18">
    <source>
        <dbReference type="EMBL" id="EFJ18710.1"/>
    </source>
</evidence>
<dbReference type="GO" id="GO:0009505">
    <property type="term" value="C:plant-type cell wall"/>
    <property type="evidence" value="ECO:0000318"/>
    <property type="project" value="GO_Central"/>
</dbReference>
<dbReference type="KEGG" id="smo:SELMODRAFT_28740"/>
<evidence type="ECO:0000256" key="6">
    <source>
        <dbReference type="ARBA" id="ARBA00022617"/>
    </source>
</evidence>
<feature type="domain" description="Plant heme peroxidase family profile" evidence="17">
    <location>
        <begin position="1"/>
        <end position="128"/>
    </location>
</feature>
<feature type="binding site" evidence="14">
    <location>
        <position position="13"/>
    </location>
    <ligand>
        <name>Ca(2+)</name>
        <dbReference type="ChEBI" id="CHEBI:29108"/>
        <label>1</label>
    </ligand>
</feature>
<dbReference type="GO" id="GO:0006979">
    <property type="term" value="P:response to oxidative stress"/>
    <property type="evidence" value="ECO:0007669"/>
    <property type="project" value="InterPro"/>
</dbReference>
<dbReference type="InterPro" id="IPR010255">
    <property type="entry name" value="Haem_peroxidase_sf"/>
</dbReference>
<name>D8QVR3_SELML</name>
<evidence type="ECO:0000256" key="13">
    <source>
        <dbReference type="PIRSR" id="PIRSR600823-2"/>
    </source>
</evidence>
<evidence type="ECO:0000256" key="1">
    <source>
        <dbReference type="ARBA" id="ARBA00000189"/>
    </source>
</evidence>
<dbReference type="PRINTS" id="PR00458">
    <property type="entry name" value="PEROXIDASE"/>
</dbReference>
<evidence type="ECO:0000256" key="8">
    <source>
        <dbReference type="ARBA" id="ARBA00022729"/>
    </source>
</evidence>
<accession>D8QVR3</accession>
<feature type="non-terminal residue" evidence="19">
    <location>
        <position position="128"/>
    </location>
</feature>
<dbReference type="InParanoid" id="D8QVR3"/>
<keyword evidence="10" id="KW-0408">Iron</keyword>
<evidence type="ECO:0000256" key="9">
    <source>
        <dbReference type="ARBA" id="ARBA00022837"/>
    </source>
</evidence>
<dbReference type="GO" id="GO:0046872">
    <property type="term" value="F:metal ion binding"/>
    <property type="evidence" value="ECO:0007669"/>
    <property type="project" value="UniProtKB-KW"/>
</dbReference>
<keyword evidence="4" id="KW-0964">Secreted</keyword>
<feature type="binding site" evidence="13">
    <location>
        <position position="100"/>
    </location>
    <ligand>
        <name>substrate</name>
    </ligand>
</feature>
<dbReference type="Gene3D" id="1.10.520.10">
    <property type="match status" value="1"/>
</dbReference>
<evidence type="ECO:0000259" key="17">
    <source>
        <dbReference type="PROSITE" id="PS50873"/>
    </source>
</evidence>
<evidence type="ECO:0000256" key="12">
    <source>
        <dbReference type="PIRSR" id="PIRSR600823-1"/>
    </source>
</evidence>
<dbReference type="InterPro" id="IPR000823">
    <property type="entry name" value="Peroxidase_pln"/>
</dbReference>
<dbReference type="PANTHER" id="PTHR31388">
    <property type="entry name" value="PEROXIDASE 72-RELATED"/>
    <property type="match status" value="1"/>
</dbReference>
<evidence type="ECO:0000256" key="4">
    <source>
        <dbReference type="ARBA" id="ARBA00022525"/>
    </source>
</evidence>
<feature type="binding site" evidence="14">
    <location>
        <position position="4"/>
    </location>
    <ligand>
        <name>Ca(2+)</name>
        <dbReference type="ChEBI" id="CHEBI:29108"/>
        <label>1</label>
    </ligand>
</feature>
<evidence type="ECO:0000256" key="2">
    <source>
        <dbReference type="ARBA" id="ARBA00001970"/>
    </source>
</evidence>
<dbReference type="Gramene" id="EFJ36104">
    <property type="protein sequence ID" value="EFJ36104"/>
    <property type="gene ID" value="SELMODRAFT_28740"/>
</dbReference>
<dbReference type="AlphaFoldDB" id="D8QVR3"/>
<dbReference type="KEGG" id="smo:SELMODRAFT_18774"/>
<dbReference type="InterPro" id="IPR002016">
    <property type="entry name" value="Haem_peroxidase"/>
</dbReference>
<evidence type="ECO:0000313" key="19">
    <source>
        <dbReference type="EMBL" id="EFJ36104.1"/>
    </source>
</evidence>
<dbReference type="Proteomes" id="UP000001514">
    <property type="component" value="Unassembled WGS sequence"/>
</dbReference>
<dbReference type="EMBL" id="GL377609">
    <property type="protein sequence ID" value="EFJ18710.1"/>
    <property type="molecule type" value="Genomic_DNA"/>
</dbReference>
<dbReference type="Gramene" id="EFJ18710">
    <property type="protein sequence ID" value="EFJ18710"/>
    <property type="gene ID" value="SELMODRAFT_18774"/>
</dbReference>
<comment type="cofactor">
    <cofactor evidence="14">
        <name>Ca(2+)</name>
        <dbReference type="ChEBI" id="CHEBI:29108"/>
    </cofactor>
    <text evidence="14">Binds 2 calcium ions per subunit.</text>
</comment>
<dbReference type="PANTHER" id="PTHR31388:SF264">
    <property type="entry name" value="PEROXIDASE 59"/>
    <property type="match status" value="1"/>
</dbReference>
<feature type="binding site" evidence="14">
    <location>
        <position position="9"/>
    </location>
    <ligand>
        <name>Ca(2+)</name>
        <dbReference type="ChEBI" id="CHEBI:29108"/>
        <label>1</label>
    </ligand>
</feature>
<keyword evidence="5" id="KW-0560">Oxidoreductase</keyword>
<proteinExistence type="inferred from homology"/>
<feature type="non-terminal residue" evidence="19">
    <location>
        <position position="1"/>
    </location>
</feature>
<dbReference type="GO" id="GO:0140825">
    <property type="term" value="F:lactoperoxidase activity"/>
    <property type="evidence" value="ECO:0007669"/>
    <property type="project" value="UniProtKB-EC"/>
</dbReference>
<dbReference type="PRINTS" id="PR00461">
    <property type="entry name" value="PLPEROXIDASE"/>
</dbReference>
<keyword evidence="20" id="KW-1185">Reference proteome</keyword>
<feature type="binding site" evidence="14">
    <location>
        <position position="7"/>
    </location>
    <ligand>
        <name>Ca(2+)</name>
        <dbReference type="ChEBI" id="CHEBI:29108"/>
        <label>1</label>
    </ligand>
</feature>
<evidence type="ECO:0000256" key="7">
    <source>
        <dbReference type="ARBA" id="ARBA00022723"/>
    </source>
</evidence>
<keyword evidence="11" id="KW-0325">Glycoprotein</keyword>
<keyword evidence="15" id="KW-1015">Disulfide bond</keyword>
<evidence type="ECO:0000256" key="11">
    <source>
        <dbReference type="ARBA" id="ARBA00023180"/>
    </source>
</evidence>
<comment type="cofactor">
    <cofactor evidence="2">
        <name>heme b</name>
        <dbReference type="ChEBI" id="CHEBI:60344"/>
    </cofactor>
</comment>
<dbReference type="HOGENOM" id="CLU_010543_3_1_1"/>
<dbReference type="GO" id="GO:0020037">
    <property type="term" value="F:heme binding"/>
    <property type="evidence" value="ECO:0007669"/>
    <property type="project" value="InterPro"/>
</dbReference>
<dbReference type="Pfam" id="PF00141">
    <property type="entry name" value="peroxidase"/>
    <property type="match status" value="1"/>
</dbReference>
<evidence type="ECO:0000256" key="15">
    <source>
        <dbReference type="PIRSR" id="PIRSR600823-5"/>
    </source>
</evidence>
<dbReference type="EMBL" id="GL377567">
    <property type="protein sequence ID" value="EFJ36104.1"/>
    <property type="molecule type" value="Genomic_DNA"/>
</dbReference>
<dbReference type="OrthoDB" id="2113341at2759"/>
<feature type="active site" description="Proton acceptor" evidence="12">
    <location>
        <position position="3"/>
    </location>
</feature>
<dbReference type="PROSITE" id="PS50873">
    <property type="entry name" value="PEROXIDASE_4"/>
    <property type="match status" value="1"/>
</dbReference>
<reference evidence="19 20" key="1">
    <citation type="journal article" date="2011" name="Science">
        <title>The Selaginella genome identifies genetic changes associated with the evolution of vascular plants.</title>
        <authorList>
            <person name="Banks J.A."/>
            <person name="Nishiyama T."/>
            <person name="Hasebe M."/>
            <person name="Bowman J.L."/>
            <person name="Gribskov M."/>
            <person name="dePamphilis C."/>
            <person name="Albert V.A."/>
            <person name="Aono N."/>
            <person name="Aoyama T."/>
            <person name="Ambrose B.A."/>
            <person name="Ashton N.W."/>
            <person name="Axtell M.J."/>
            <person name="Barker E."/>
            <person name="Barker M.S."/>
            <person name="Bennetzen J.L."/>
            <person name="Bonawitz N.D."/>
            <person name="Chapple C."/>
            <person name="Cheng C."/>
            <person name="Correa L.G."/>
            <person name="Dacre M."/>
            <person name="DeBarry J."/>
            <person name="Dreyer I."/>
            <person name="Elias M."/>
            <person name="Engstrom E.M."/>
            <person name="Estelle M."/>
            <person name="Feng L."/>
            <person name="Finet C."/>
            <person name="Floyd S.K."/>
            <person name="Frommer W.B."/>
            <person name="Fujita T."/>
            <person name="Gramzow L."/>
            <person name="Gutensohn M."/>
            <person name="Harholt J."/>
            <person name="Hattori M."/>
            <person name="Heyl A."/>
            <person name="Hirai T."/>
            <person name="Hiwatashi Y."/>
            <person name="Ishikawa M."/>
            <person name="Iwata M."/>
            <person name="Karol K.G."/>
            <person name="Koehler B."/>
            <person name="Kolukisaoglu U."/>
            <person name="Kubo M."/>
            <person name="Kurata T."/>
            <person name="Lalonde S."/>
            <person name="Li K."/>
            <person name="Li Y."/>
            <person name="Litt A."/>
            <person name="Lyons E."/>
            <person name="Manning G."/>
            <person name="Maruyama T."/>
            <person name="Michael T.P."/>
            <person name="Mikami K."/>
            <person name="Miyazaki S."/>
            <person name="Morinaga S."/>
            <person name="Murata T."/>
            <person name="Mueller-Roeber B."/>
            <person name="Nelson D.R."/>
            <person name="Obara M."/>
            <person name="Oguri Y."/>
            <person name="Olmstead R.G."/>
            <person name="Onodera N."/>
            <person name="Petersen B.L."/>
            <person name="Pils B."/>
            <person name="Prigge M."/>
            <person name="Rensing S.A."/>
            <person name="Riano-Pachon D.M."/>
            <person name="Roberts A.W."/>
            <person name="Sato Y."/>
            <person name="Scheller H.V."/>
            <person name="Schulz B."/>
            <person name="Schulz C."/>
            <person name="Shakirov E.V."/>
            <person name="Shibagaki N."/>
            <person name="Shinohara N."/>
            <person name="Shippen D.E."/>
            <person name="Soerensen I."/>
            <person name="Sotooka R."/>
            <person name="Sugimoto N."/>
            <person name="Sugita M."/>
            <person name="Sumikawa N."/>
            <person name="Tanurdzic M."/>
            <person name="Theissen G."/>
            <person name="Ulvskov P."/>
            <person name="Wakazuki S."/>
            <person name="Weng J.K."/>
            <person name="Willats W.W."/>
            <person name="Wipf D."/>
            <person name="Wolf P.G."/>
            <person name="Yang L."/>
            <person name="Zimmer A.D."/>
            <person name="Zhu Q."/>
            <person name="Mitros T."/>
            <person name="Hellsten U."/>
            <person name="Loque D."/>
            <person name="Otillar R."/>
            <person name="Salamov A."/>
            <person name="Schmutz J."/>
            <person name="Shapiro H."/>
            <person name="Lindquist E."/>
            <person name="Lucas S."/>
            <person name="Rokhsar D."/>
            <person name="Grigoriev I.V."/>
        </authorList>
    </citation>
    <scope>NUCLEOTIDE SEQUENCE [LARGE SCALE GENOMIC DNA]</scope>
</reference>
<evidence type="ECO:0000313" key="20">
    <source>
        <dbReference type="Proteomes" id="UP000001514"/>
    </source>
</evidence>
<keyword evidence="5" id="KW-0575">Peroxidase</keyword>
<evidence type="ECO:0000256" key="5">
    <source>
        <dbReference type="ARBA" id="ARBA00022559"/>
    </source>
</evidence>